<gene>
    <name evidence="1" type="ORF">LCGC14_1846110</name>
</gene>
<protein>
    <submittedName>
        <fullName evidence="1">Uncharacterized protein</fullName>
    </submittedName>
</protein>
<evidence type="ECO:0000313" key="1">
    <source>
        <dbReference type="EMBL" id="KKL96276.1"/>
    </source>
</evidence>
<proteinExistence type="predicted"/>
<organism evidence="1">
    <name type="scientific">marine sediment metagenome</name>
    <dbReference type="NCBI Taxonomy" id="412755"/>
    <lineage>
        <taxon>unclassified sequences</taxon>
        <taxon>metagenomes</taxon>
        <taxon>ecological metagenomes</taxon>
    </lineage>
</organism>
<dbReference type="AlphaFoldDB" id="A0A0F9H032"/>
<dbReference type="EMBL" id="LAZR01018475">
    <property type="protein sequence ID" value="KKL96276.1"/>
    <property type="molecule type" value="Genomic_DNA"/>
</dbReference>
<comment type="caution">
    <text evidence="1">The sequence shown here is derived from an EMBL/GenBank/DDBJ whole genome shotgun (WGS) entry which is preliminary data.</text>
</comment>
<name>A0A0F9H032_9ZZZZ</name>
<accession>A0A0F9H032</accession>
<reference evidence="1" key="1">
    <citation type="journal article" date="2015" name="Nature">
        <title>Complex archaea that bridge the gap between prokaryotes and eukaryotes.</title>
        <authorList>
            <person name="Spang A."/>
            <person name="Saw J.H."/>
            <person name="Jorgensen S.L."/>
            <person name="Zaremba-Niedzwiedzka K."/>
            <person name="Martijn J."/>
            <person name="Lind A.E."/>
            <person name="van Eijk R."/>
            <person name="Schleper C."/>
            <person name="Guy L."/>
            <person name="Ettema T.J."/>
        </authorList>
    </citation>
    <scope>NUCLEOTIDE SEQUENCE</scope>
</reference>
<sequence length="308" mass="31843">MSVFPWDTATNWSGGAVPVGDDDVTLSHSGVNICWGLNQSAVELDSITIEKTDTGRRGLDYTKFAITANGETTSTTAAAEYRETVLEIDTVLLDIRRNRGPGNPAGSGRLLFNLGTVECTVTVEDTASKSVDGIRPAVQITADSVTTDIYIQSAPGGVGIATERPGITSSVRKVSVTVPSTTSRVTVGAGTTIVTYEQTGGQNTLQAAATVTTVTVHGGFLTIEGSFLITALVINGGIVYPNNTPAGAAITALTLNGGTVDGTQSSKARTWTAVTLGIDTAVLMADDNVVTITTLNEPDGPYTLTAVR</sequence>